<evidence type="ECO:0000256" key="7">
    <source>
        <dbReference type="ARBA" id="ARBA00022927"/>
    </source>
</evidence>
<dbReference type="Pfam" id="PF02699">
    <property type="entry name" value="YajC"/>
    <property type="match status" value="1"/>
</dbReference>
<evidence type="ECO:0000313" key="12">
    <source>
        <dbReference type="EMBL" id="MDE1460520.1"/>
    </source>
</evidence>
<keyword evidence="5" id="KW-1003">Cell membrane</keyword>
<reference evidence="12 13" key="1">
    <citation type="submission" date="2022-11" db="EMBL/GenBank/DDBJ databases">
        <title>Spartinivicinus poritis sp. nov., isolated from scleractinian coral Porites lutea.</title>
        <authorList>
            <person name="Zhang G."/>
            <person name="Cai L."/>
            <person name="Wei Q."/>
        </authorList>
    </citation>
    <scope>NUCLEOTIDE SEQUENCE [LARGE SCALE GENOMIC DNA]</scope>
    <source>
        <strain evidence="12 13">A2-2</strain>
    </source>
</reference>
<evidence type="ECO:0000313" key="13">
    <source>
        <dbReference type="Proteomes" id="UP001528823"/>
    </source>
</evidence>
<dbReference type="PRINTS" id="PR01853">
    <property type="entry name" value="YAJCTRNLCASE"/>
</dbReference>
<comment type="subcellular location">
    <subcellularLocation>
        <location evidence="1">Cell membrane</location>
        <topology evidence="1">Single-pass membrane protein</topology>
    </subcellularLocation>
</comment>
<organism evidence="12 13">
    <name type="scientific">Spartinivicinus poritis</name>
    <dbReference type="NCBI Taxonomy" id="2994640"/>
    <lineage>
        <taxon>Bacteria</taxon>
        <taxon>Pseudomonadati</taxon>
        <taxon>Pseudomonadota</taxon>
        <taxon>Gammaproteobacteria</taxon>
        <taxon>Oceanospirillales</taxon>
        <taxon>Zooshikellaceae</taxon>
        <taxon>Spartinivicinus</taxon>
    </lineage>
</organism>
<accession>A0ABT5U2D0</accession>
<proteinExistence type="inferred from homology"/>
<evidence type="ECO:0000256" key="2">
    <source>
        <dbReference type="ARBA" id="ARBA00006742"/>
    </source>
</evidence>
<name>A0ABT5U2D0_9GAMM</name>
<comment type="caution">
    <text evidence="12">The sequence shown here is derived from an EMBL/GenBank/DDBJ whole genome shotgun (WGS) entry which is preliminary data.</text>
</comment>
<evidence type="ECO:0000256" key="9">
    <source>
        <dbReference type="ARBA" id="ARBA00023010"/>
    </source>
</evidence>
<protein>
    <recommendedName>
        <fullName evidence="3">Sec translocon accessory complex subunit YajC</fullName>
    </recommendedName>
</protein>
<evidence type="ECO:0000256" key="4">
    <source>
        <dbReference type="ARBA" id="ARBA00022448"/>
    </source>
</evidence>
<keyword evidence="4" id="KW-0813">Transport</keyword>
<evidence type="ECO:0000256" key="6">
    <source>
        <dbReference type="ARBA" id="ARBA00022692"/>
    </source>
</evidence>
<keyword evidence="7" id="KW-0653">Protein transport</keyword>
<evidence type="ECO:0000256" key="5">
    <source>
        <dbReference type="ARBA" id="ARBA00022475"/>
    </source>
</evidence>
<keyword evidence="13" id="KW-1185">Reference proteome</keyword>
<dbReference type="EMBL" id="JAPMOU010000001">
    <property type="protein sequence ID" value="MDE1460520.1"/>
    <property type="molecule type" value="Genomic_DNA"/>
</dbReference>
<dbReference type="RefSeq" id="WP_274686893.1">
    <property type="nucleotide sequence ID" value="NZ_JAPMOU010000001.1"/>
</dbReference>
<dbReference type="PANTHER" id="PTHR33909:SF1">
    <property type="entry name" value="SEC TRANSLOCON ACCESSORY COMPLEX SUBUNIT YAJC"/>
    <property type="match status" value="1"/>
</dbReference>
<dbReference type="NCBIfam" id="TIGR00739">
    <property type="entry name" value="yajC"/>
    <property type="match status" value="1"/>
</dbReference>
<dbReference type="SMART" id="SM01323">
    <property type="entry name" value="YajC"/>
    <property type="match status" value="1"/>
</dbReference>
<feature type="transmembrane region" description="Helical" evidence="11">
    <location>
        <begin position="20"/>
        <end position="39"/>
    </location>
</feature>
<keyword evidence="8 11" id="KW-1133">Transmembrane helix</keyword>
<sequence>MSFFINEAFAAPAAGAQGGGMIQIGMLVLMVAVFYFLLIRPQKKRMKEHQQLVENLNKGDEVVTNGGIVGKVTKVSEQFVTLQVSNNVELNFQKQAISAVLPKGTIKAI</sequence>
<gene>
    <name evidence="12" type="primary">yajC</name>
    <name evidence="12" type="ORF">ORQ98_00935</name>
</gene>
<keyword evidence="10 11" id="KW-0472">Membrane</keyword>
<keyword evidence="6 11" id="KW-0812">Transmembrane</keyword>
<evidence type="ECO:0000256" key="8">
    <source>
        <dbReference type="ARBA" id="ARBA00022989"/>
    </source>
</evidence>
<evidence type="ECO:0000256" key="3">
    <source>
        <dbReference type="ARBA" id="ARBA00014962"/>
    </source>
</evidence>
<comment type="similarity">
    <text evidence="2">Belongs to the YajC family.</text>
</comment>
<dbReference type="Proteomes" id="UP001528823">
    <property type="component" value="Unassembled WGS sequence"/>
</dbReference>
<dbReference type="PANTHER" id="PTHR33909">
    <property type="entry name" value="SEC TRANSLOCON ACCESSORY COMPLEX SUBUNIT YAJC"/>
    <property type="match status" value="1"/>
</dbReference>
<evidence type="ECO:0000256" key="11">
    <source>
        <dbReference type="SAM" id="Phobius"/>
    </source>
</evidence>
<evidence type="ECO:0000256" key="10">
    <source>
        <dbReference type="ARBA" id="ARBA00023136"/>
    </source>
</evidence>
<evidence type="ECO:0000256" key="1">
    <source>
        <dbReference type="ARBA" id="ARBA00004162"/>
    </source>
</evidence>
<keyword evidence="9" id="KW-0811">Translocation</keyword>
<dbReference type="InterPro" id="IPR003849">
    <property type="entry name" value="Preprotein_translocase_YajC"/>
</dbReference>